<dbReference type="Proteomes" id="UP000828390">
    <property type="component" value="Unassembled WGS sequence"/>
</dbReference>
<name>A0A9D4KDP0_DREPO</name>
<accession>A0A9D4KDP0</accession>
<reference evidence="2" key="1">
    <citation type="journal article" date="2019" name="bioRxiv">
        <title>The Genome of the Zebra Mussel, Dreissena polymorpha: A Resource for Invasive Species Research.</title>
        <authorList>
            <person name="McCartney M.A."/>
            <person name="Auch B."/>
            <person name="Kono T."/>
            <person name="Mallez S."/>
            <person name="Zhang Y."/>
            <person name="Obille A."/>
            <person name="Becker A."/>
            <person name="Abrahante J.E."/>
            <person name="Garbe J."/>
            <person name="Badalamenti J.P."/>
            <person name="Herman A."/>
            <person name="Mangelson H."/>
            <person name="Liachko I."/>
            <person name="Sullivan S."/>
            <person name="Sone E.D."/>
            <person name="Koren S."/>
            <person name="Silverstein K.A.T."/>
            <person name="Beckman K.B."/>
            <person name="Gohl D.M."/>
        </authorList>
    </citation>
    <scope>NUCLEOTIDE SEQUENCE</scope>
    <source>
        <strain evidence="2">Duluth1</strain>
        <tissue evidence="2">Whole animal</tissue>
    </source>
</reference>
<organism evidence="2 3">
    <name type="scientific">Dreissena polymorpha</name>
    <name type="common">Zebra mussel</name>
    <name type="synonym">Mytilus polymorpha</name>
    <dbReference type="NCBI Taxonomy" id="45954"/>
    <lineage>
        <taxon>Eukaryota</taxon>
        <taxon>Metazoa</taxon>
        <taxon>Spiralia</taxon>
        <taxon>Lophotrochozoa</taxon>
        <taxon>Mollusca</taxon>
        <taxon>Bivalvia</taxon>
        <taxon>Autobranchia</taxon>
        <taxon>Heteroconchia</taxon>
        <taxon>Euheterodonta</taxon>
        <taxon>Imparidentia</taxon>
        <taxon>Neoheterodontei</taxon>
        <taxon>Myida</taxon>
        <taxon>Dreissenoidea</taxon>
        <taxon>Dreissenidae</taxon>
        <taxon>Dreissena</taxon>
    </lineage>
</organism>
<comment type="caution">
    <text evidence="2">The sequence shown here is derived from an EMBL/GenBank/DDBJ whole genome shotgun (WGS) entry which is preliminary data.</text>
</comment>
<dbReference type="EMBL" id="JAIWYP010000004">
    <property type="protein sequence ID" value="KAH3837529.1"/>
    <property type="molecule type" value="Genomic_DNA"/>
</dbReference>
<protein>
    <submittedName>
        <fullName evidence="2">Uncharacterized protein</fullName>
    </submittedName>
</protein>
<dbReference type="EMBL" id="JAIWYP010000004">
    <property type="protein sequence ID" value="KAH3837526.1"/>
    <property type="molecule type" value="Genomic_DNA"/>
</dbReference>
<keyword evidence="3" id="KW-1185">Reference proteome</keyword>
<sequence>MGTWSSFSADREPSQCSLLLCAGRPTSNAPSSAVFQRGRATRWAIRTPAFFSTRGTQCSWRENGNWYIRYGYVEGCQNEYVLKSQPVTVQGTQVK</sequence>
<evidence type="ECO:0000313" key="2">
    <source>
        <dbReference type="EMBL" id="KAH3837529.1"/>
    </source>
</evidence>
<reference evidence="2" key="2">
    <citation type="submission" date="2020-11" db="EMBL/GenBank/DDBJ databases">
        <authorList>
            <person name="McCartney M.A."/>
            <person name="Auch B."/>
            <person name="Kono T."/>
            <person name="Mallez S."/>
            <person name="Becker A."/>
            <person name="Gohl D.M."/>
            <person name="Silverstein K.A.T."/>
            <person name="Koren S."/>
            <person name="Bechman K.B."/>
            <person name="Herman A."/>
            <person name="Abrahante J.E."/>
            <person name="Garbe J."/>
        </authorList>
    </citation>
    <scope>NUCLEOTIDE SEQUENCE</scope>
    <source>
        <strain evidence="2">Duluth1</strain>
        <tissue evidence="2">Whole animal</tissue>
    </source>
</reference>
<dbReference type="AlphaFoldDB" id="A0A9D4KDP0"/>
<proteinExistence type="predicted"/>
<evidence type="ECO:0000313" key="3">
    <source>
        <dbReference type="Proteomes" id="UP000828390"/>
    </source>
</evidence>
<evidence type="ECO:0000313" key="1">
    <source>
        <dbReference type="EMBL" id="KAH3837526.1"/>
    </source>
</evidence>
<gene>
    <name evidence="1" type="ORF">DPMN_110918</name>
    <name evidence="2" type="ORF">DPMN_110921</name>
</gene>